<dbReference type="Proteomes" id="UP001159364">
    <property type="component" value="Linkage Group LG05"/>
</dbReference>
<evidence type="ECO:0000256" key="1">
    <source>
        <dbReference type="ARBA" id="ARBA00022491"/>
    </source>
</evidence>
<name>A0AAV8T9X8_9ROSI</name>
<dbReference type="GO" id="GO:0003700">
    <property type="term" value="F:DNA-binding transcription factor activity"/>
    <property type="evidence" value="ECO:0007669"/>
    <property type="project" value="InterPro"/>
</dbReference>
<dbReference type="PANTHER" id="PTHR33388:SF2">
    <property type="entry name" value="PROTEIN SPOROCYTELESS"/>
    <property type="match status" value="1"/>
</dbReference>
<keyword evidence="1" id="KW-0678">Repressor</keyword>
<dbReference type="Pfam" id="PF08744">
    <property type="entry name" value="NOZZLE"/>
    <property type="match status" value="2"/>
</dbReference>
<dbReference type="EMBL" id="JAIWQS010000005">
    <property type="protein sequence ID" value="KAJ8763612.1"/>
    <property type="molecule type" value="Genomic_DNA"/>
</dbReference>
<organism evidence="5 6">
    <name type="scientific">Erythroxylum novogranatense</name>
    <dbReference type="NCBI Taxonomy" id="1862640"/>
    <lineage>
        <taxon>Eukaryota</taxon>
        <taxon>Viridiplantae</taxon>
        <taxon>Streptophyta</taxon>
        <taxon>Embryophyta</taxon>
        <taxon>Tracheophyta</taxon>
        <taxon>Spermatophyta</taxon>
        <taxon>Magnoliopsida</taxon>
        <taxon>eudicotyledons</taxon>
        <taxon>Gunneridae</taxon>
        <taxon>Pentapetalae</taxon>
        <taxon>rosids</taxon>
        <taxon>fabids</taxon>
        <taxon>Malpighiales</taxon>
        <taxon>Erythroxylaceae</taxon>
        <taxon>Erythroxylum</taxon>
    </lineage>
</organism>
<gene>
    <name evidence="5" type="ORF">K2173_003084</name>
</gene>
<dbReference type="AlphaFoldDB" id="A0AAV8T9X8"/>
<protein>
    <submittedName>
        <fullName evidence="5">Uncharacterized protein</fullName>
    </submittedName>
</protein>
<keyword evidence="2" id="KW-0805">Transcription regulation</keyword>
<accession>A0AAV8T9X8</accession>
<keyword evidence="6" id="KW-1185">Reference proteome</keyword>
<dbReference type="InterPro" id="IPR040356">
    <property type="entry name" value="SPEAR"/>
</dbReference>
<reference evidence="5 6" key="1">
    <citation type="submission" date="2021-09" db="EMBL/GenBank/DDBJ databases">
        <title>Genomic insights and catalytic innovation underlie evolution of tropane alkaloids biosynthesis.</title>
        <authorList>
            <person name="Wang Y.-J."/>
            <person name="Tian T."/>
            <person name="Huang J.-P."/>
            <person name="Huang S.-X."/>
        </authorList>
    </citation>
    <scope>NUCLEOTIDE SEQUENCE [LARGE SCALE GENOMIC DNA]</scope>
    <source>
        <strain evidence="5">KIB-2018</strain>
        <tissue evidence="5">Leaf</tissue>
    </source>
</reference>
<dbReference type="InterPro" id="IPR014855">
    <property type="entry name" value="NOZZLE"/>
</dbReference>
<feature type="region of interest" description="Disordered" evidence="4">
    <location>
        <begin position="1"/>
        <end position="49"/>
    </location>
</feature>
<dbReference type="PANTHER" id="PTHR33388">
    <property type="entry name" value="OS01G0212500 PROTEIN"/>
    <property type="match status" value="1"/>
</dbReference>
<evidence type="ECO:0000256" key="2">
    <source>
        <dbReference type="ARBA" id="ARBA00023015"/>
    </source>
</evidence>
<keyword evidence="3" id="KW-0804">Transcription</keyword>
<evidence type="ECO:0000313" key="6">
    <source>
        <dbReference type="Proteomes" id="UP001159364"/>
    </source>
</evidence>
<feature type="compositionally biased region" description="Basic residues" evidence="4">
    <location>
        <begin position="29"/>
        <end position="44"/>
    </location>
</feature>
<evidence type="ECO:0000256" key="4">
    <source>
        <dbReference type="SAM" id="MobiDB-lite"/>
    </source>
</evidence>
<comment type="caution">
    <text evidence="5">The sequence shown here is derived from an EMBL/GenBank/DDBJ whole genome shotgun (WGS) entry which is preliminary data.</text>
</comment>
<proteinExistence type="predicted"/>
<evidence type="ECO:0000313" key="5">
    <source>
        <dbReference type="EMBL" id="KAJ8763612.1"/>
    </source>
</evidence>
<sequence>MATPISILLQEPTKTESFHQPRPVNSSTRGRKPSKCPPRKKHPPQRGMGVAQLERLRLQEWRKTMIEANQMDSLSHLQLPVDDPLKVNRIPVQYGSVISNGSGGFGVGHQFFANPYLVGAPVQLGLSSSNSASAVFETSKELSSMPKIITQQCAHTRCDLCFKGMEVAAVHRKGNSANGRVIVEYEFFPGKSGDHKSTCSKDMEASVAVGTNASNFVDLSLKLSF</sequence>
<evidence type="ECO:0000256" key="3">
    <source>
        <dbReference type="ARBA" id="ARBA00023163"/>
    </source>
</evidence>